<protein>
    <recommendedName>
        <fullName evidence="5">Protein PHLOEM PROTEIN 2-LIKE A10</fullName>
    </recommendedName>
</protein>
<keyword evidence="2" id="KW-0812">Transmembrane</keyword>
<dbReference type="HOGENOM" id="CLU_038216_0_0_1"/>
<evidence type="ECO:0000256" key="2">
    <source>
        <dbReference type="SAM" id="Phobius"/>
    </source>
</evidence>
<accession>A0A0D3DY74</accession>
<proteinExistence type="predicted"/>
<dbReference type="PANTHER" id="PTHR21477">
    <property type="entry name" value="ZGC:172139"/>
    <property type="match status" value="1"/>
</dbReference>
<dbReference type="InterPro" id="IPR019141">
    <property type="entry name" value="DUF2045"/>
</dbReference>
<dbReference type="Proteomes" id="UP000032141">
    <property type="component" value="Chromosome C8"/>
</dbReference>
<dbReference type="PANTHER" id="PTHR21477:SF30">
    <property type="entry name" value="PROTEIN PHLOEM PROTEIN 2-LIKE A10"/>
    <property type="match status" value="1"/>
</dbReference>
<organism evidence="3 4">
    <name type="scientific">Brassica oleracea var. oleracea</name>
    <dbReference type="NCBI Taxonomy" id="109376"/>
    <lineage>
        <taxon>Eukaryota</taxon>
        <taxon>Viridiplantae</taxon>
        <taxon>Streptophyta</taxon>
        <taxon>Embryophyta</taxon>
        <taxon>Tracheophyta</taxon>
        <taxon>Spermatophyta</taxon>
        <taxon>Magnoliopsida</taxon>
        <taxon>eudicotyledons</taxon>
        <taxon>Gunneridae</taxon>
        <taxon>Pentapetalae</taxon>
        <taxon>rosids</taxon>
        <taxon>malvids</taxon>
        <taxon>Brassicales</taxon>
        <taxon>Brassicaceae</taxon>
        <taxon>Brassiceae</taxon>
        <taxon>Brassica</taxon>
    </lineage>
</organism>
<dbReference type="eggNOG" id="ENOG502QRNR">
    <property type="taxonomic scope" value="Eukaryota"/>
</dbReference>
<dbReference type="RefSeq" id="XP_013601941.1">
    <property type="nucleotide sequence ID" value="XM_013746487.1"/>
</dbReference>
<dbReference type="AlphaFoldDB" id="A0A0D3DY74"/>
<dbReference type="STRING" id="109376.A0A0D3DY74"/>
<dbReference type="GeneID" id="106309462"/>
<dbReference type="OrthoDB" id="1641131at2759"/>
<reference evidence="3 4" key="1">
    <citation type="journal article" date="2014" name="Genome Biol.">
        <title>Transcriptome and methylome profiling reveals relics of genome dominance in the mesopolyploid Brassica oleracea.</title>
        <authorList>
            <person name="Parkin I.A."/>
            <person name="Koh C."/>
            <person name="Tang H."/>
            <person name="Robinson S.J."/>
            <person name="Kagale S."/>
            <person name="Clarke W.E."/>
            <person name="Town C.D."/>
            <person name="Nixon J."/>
            <person name="Krishnakumar V."/>
            <person name="Bidwell S.L."/>
            <person name="Denoeud F."/>
            <person name="Belcram H."/>
            <person name="Links M.G."/>
            <person name="Just J."/>
            <person name="Clarke C."/>
            <person name="Bender T."/>
            <person name="Huebert T."/>
            <person name="Mason A.S."/>
            <person name="Pires J.C."/>
            <person name="Barker G."/>
            <person name="Moore J."/>
            <person name="Walley P.G."/>
            <person name="Manoli S."/>
            <person name="Batley J."/>
            <person name="Edwards D."/>
            <person name="Nelson M.N."/>
            <person name="Wang X."/>
            <person name="Paterson A.H."/>
            <person name="King G."/>
            <person name="Bancroft I."/>
            <person name="Chalhoub B."/>
            <person name="Sharpe A.G."/>
        </authorList>
    </citation>
    <scope>NUCLEOTIDE SEQUENCE</scope>
    <source>
        <strain evidence="3 4">cv. TO1000</strain>
    </source>
</reference>
<keyword evidence="2" id="KW-1133">Transmembrane helix</keyword>
<dbReference type="Gramene" id="Bo8g110730.1">
    <property type="protein sequence ID" value="Bo8g110730.1"/>
    <property type="gene ID" value="Bo8g110730"/>
</dbReference>
<dbReference type="KEGG" id="boe:106309462"/>
<reference evidence="3" key="2">
    <citation type="submission" date="2015-03" db="UniProtKB">
        <authorList>
            <consortium name="EnsemblPlants"/>
        </authorList>
    </citation>
    <scope>IDENTIFICATION</scope>
</reference>
<dbReference type="OMA" id="MWRLHEG"/>
<sequence>MDLLRLGDQGLSSPHKRRKWLILMAVSCVSGYGVYKVYHSLSVTTKRKRFIKILGAFLSVAELISDSAETMTTVSQDVKRFLNSDSDNIPNSLKQISKIATSDEFTSSLSTVSQAVTVGVSRGRSSFESTGTGPEPSLVDRVVDKAFSEEGDRFLSAVVGSFAKNLVLGFHSKDVKNDSEEMTPQWVRLLGDDKCRELLSDCIERFTSTAVSVYLDKTMDINTYDQIFEGLTNPKHQDSVKDLLVTVSSGALQTIVRTSHDVFTSSSSSSSRSNIEEIKTRC</sequence>
<evidence type="ECO:0000313" key="3">
    <source>
        <dbReference type="EnsemblPlants" id="Bo8g110730.1"/>
    </source>
</evidence>
<evidence type="ECO:0008006" key="5">
    <source>
        <dbReference type="Google" id="ProtNLM"/>
    </source>
</evidence>
<name>A0A0D3DY74_BRAOL</name>
<dbReference type="EnsemblPlants" id="Bo8g110730.1">
    <property type="protein sequence ID" value="Bo8g110730.1"/>
    <property type="gene ID" value="Bo8g110730"/>
</dbReference>
<keyword evidence="4" id="KW-1185">Reference proteome</keyword>
<feature type="region of interest" description="Disordered" evidence="1">
    <location>
        <begin position="263"/>
        <end position="282"/>
    </location>
</feature>
<evidence type="ECO:0000313" key="4">
    <source>
        <dbReference type="Proteomes" id="UP000032141"/>
    </source>
</evidence>
<evidence type="ECO:0000256" key="1">
    <source>
        <dbReference type="SAM" id="MobiDB-lite"/>
    </source>
</evidence>
<keyword evidence="2" id="KW-0472">Membrane</keyword>
<feature type="transmembrane region" description="Helical" evidence="2">
    <location>
        <begin position="20"/>
        <end position="38"/>
    </location>
</feature>